<dbReference type="EC" id="2.6.1.17" evidence="1"/>
<name>A0ABW3A9I6_9ACTN</name>
<reference evidence="2" key="1">
    <citation type="journal article" date="2019" name="Int. J. Syst. Evol. Microbiol.">
        <title>The Global Catalogue of Microorganisms (GCM) 10K type strain sequencing project: providing services to taxonomists for standard genome sequencing and annotation.</title>
        <authorList>
            <consortium name="The Broad Institute Genomics Platform"/>
            <consortium name="The Broad Institute Genome Sequencing Center for Infectious Disease"/>
            <person name="Wu L."/>
            <person name="Ma J."/>
        </authorList>
    </citation>
    <scope>NUCLEOTIDE SEQUENCE [LARGE SCALE GENOMIC DNA]</scope>
    <source>
        <strain evidence="2">JCM 32148</strain>
    </source>
</reference>
<gene>
    <name evidence="1" type="ORF">ACFQZ8_27355</name>
</gene>
<organism evidence="1 2">
    <name type="scientific">Micromonospora azadirachtae</name>
    <dbReference type="NCBI Taxonomy" id="1970735"/>
    <lineage>
        <taxon>Bacteria</taxon>
        <taxon>Bacillati</taxon>
        <taxon>Actinomycetota</taxon>
        <taxon>Actinomycetes</taxon>
        <taxon>Micromonosporales</taxon>
        <taxon>Micromonosporaceae</taxon>
        <taxon>Micromonospora</taxon>
    </lineage>
</organism>
<dbReference type="GO" id="GO:0009016">
    <property type="term" value="F:succinyldiaminopimelate transaminase activity"/>
    <property type="evidence" value="ECO:0007669"/>
    <property type="project" value="UniProtKB-EC"/>
</dbReference>
<dbReference type="Proteomes" id="UP001597053">
    <property type="component" value="Unassembled WGS sequence"/>
</dbReference>
<proteinExistence type="predicted"/>
<protein>
    <submittedName>
        <fullName evidence="1">Succinyldiaminopimelate transaminase</fullName>
        <ecNumber evidence="1">2.6.1.17</ecNumber>
    </submittedName>
</protein>
<evidence type="ECO:0000313" key="1">
    <source>
        <dbReference type="EMBL" id="MFD0787638.1"/>
    </source>
</evidence>
<keyword evidence="2" id="KW-1185">Reference proteome</keyword>
<evidence type="ECO:0000313" key="2">
    <source>
        <dbReference type="Proteomes" id="UP001597053"/>
    </source>
</evidence>
<keyword evidence="1" id="KW-0032">Aminotransferase</keyword>
<dbReference type="EMBL" id="JBHTHM010002143">
    <property type="protein sequence ID" value="MFD0787638.1"/>
    <property type="molecule type" value="Genomic_DNA"/>
</dbReference>
<feature type="non-terminal residue" evidence="1">
    <location>
        <position position="51"/>
    </location>
</feature>
<sequence>MNRLTPVSARLPEFPWDTLDASATVAAAHPGGLINLSVGTPVDPVPQVIRQ</sequence>
<accession>A0ABW3A9I6</accession>
<keyword evidence="1" id="KW-0808">Transferase</keyword>
<comment type="caution">
    <text evidence="1">The sequence shown here is derived from an EMBL/GenBank/DDBJ whole genome shotgun (WGS) entry which is preliminary data.</text>
</comment>